<dbReference type="PANTHER" id="PTHR46155:SF1">
    <property type="entry name" value="BIFUNCTIONAL INHIBITOR_LIPID-TRANSFER PROTEIN_SEED STORAGE 2S ALBUMIN SUPERFAMILY PROTEIN"/>
    <property type="match status" value="1"/>
</dbReference>
<feature type="transmembrane region" description="Helical" evidence="2">
    <location>
        <begin position="580"/>
        <end position="606"/>
    </location>
</feature>
<keyword evidence="2" id="KW-0812">Transmembrane</keyword>
<dbReference type="PANTHER" id="PTHR46155">
    <property type="entry name" value="BIFUNCTIONAL INHIBITOR/LIPID-TRANSFER PROTEIN/SEED STORAGE 2S ALBUMIN SUPERFAMILY PROTEIN"/>
    <property type="match status" value="1"/>
</dbReference>
<comment type="caution">
    <text evidence="4">The sequence shown here is derived from an EMBL/GenBank/DDBJ whole genome shotgun (WGS) entry which is preliminary data.</text>
</comment>
<dbReference type="Proteomes" id="UP001470230">
    <property type="component" value="Unassembled WGS sequence"/>
</dbReference>
<dbReference type="EMBL" id="JAPFFF010000007">
    <property type="protein sequence ID" value="KAK8885565.1"/>
    <property type="molecule type" value="Genomic_DNA"/>
</dbReference>
<evidence type="ECO:0000313" key="4">
    <source>
        <dbReference type="EMBL" id="KAK8885565.1"/>
    </source>
</evidence>
<keyword evidence="2" id="KW-1133">Transmembrane helix</keyword>
<evidence type="ECO:0000256" key="1">
    <source>
        <dbReference type="SAM" id="MobiDB-lite"/>
    </source>
</evidence>
<reference evidence="4 5" key="1">
    <citation type="submission" date="2024-04" db="EMBL/GenBank/DDBJ databases">
        <title>Tritrichomonas musculus Genome.</title>
        <authorList>
            <person name="Alves-Ferreira E."/>
            <person name="Grigg M."/>
            <person name="Lorenzi H."/>
            <person name="Galac M."/>
        </authorList>
    </citation>
    <scope>NUCLEOTIDE SEQUENCE [LARGE SCALE GENOMIC DNA]</scope>
    <source>
        <strain evidence="4 5">EAF2021</strain>
    </source>
</reference>
<evidence type="ECO:0000256" key="3">
    <source>
        <dbReference type="SAM" id="SignalP"/>
    </source>
</evidence>
<protein>
    <recommendedName>
        <fullName evidence="6">Right handed beta helix domain-containing protein</fullName>
    </recommendedName>
</protein>
<accession>A0ABR2K373</accession>
<feature type="signal peptide" evidence="3">
    <location>
        <begin position="1"/>
        <end position="19"/>
    </location>
</feature>
<keyword evidence="2" id="KW-0472">Membrane</keyword>
<gene>
    <name evidence="4" type="ORF">M9Y10_041015</name>
</gene>
<evidence type="ECO:0000256" key="2">
    <source>
        <dbReference type="SAM" id="Phobius"/>
    </source>
</evidence>
<feature type="compositionally biased region" description="Low complexity" evidence="1">
    <location>
        <begin position="336"/>
        <end position="474"/>
    </location>
</feature>
<dbReference type="InterPro" id="IPR011050">
    <property type="entry name" value="Pectin_lyase_fold/virulence"/>
</dbReference>
<sequence>MVFIHIISILSFLGNLTISSKDILFHPNPNYFFASPLLTKSNSLSISNSFFHKSFTFSFCLSKFTSFYLKKTIFNFYIQSVILSSDVVVPHYLKCNNQIQGNNKNEKYSIEDCTFDSIGNINSDGAIRIQNAESLFISQCFFLKCKGVDGGGIWAYNVINIIFSKNHFSECKSGVRGSSAFVIMNCNFKISQILVDNCHESSDYQTGIVYIKNSIGTFSHSTFINNTGKIRNPKHYAYVAFESCEDVNATDLCFCYQDIDAGLNFMKILFEKCNYIVQNIVFPSFEYSADNLIITDQSVNKNNNFKYIFNDTQNKICHIDDFIFEEGIVPPTPTQSPKESLSRSPSPSSSQIPIETPTETPIETPTEIPIETPTETPTETPIETPTETPTETPIETPTETPIETPTETPIETPTETPIETPTETPIETPTETPIETPTETPIETPTETPIETPTETPIETPTETPTETPIETPSDSLMETITDCFTETETTQIVPESFNDPTSQEFLPTESFFEISSSEKSEISFTKAESHLLTPSTDFSYDSSLNESESQFPFSFLFETSFISTDHAIHINQNRKPKDYTLPLVGSIIGVIVLIIIIVLIVLIVLHCKNKKREAFCNENTESEVDFEINFNNSRTTPQFNQFA</sequence>
<organism evidence="4 5">
    <name type="scientific">Tritrichomonas musculus</name>
    <dbReference type="NCBI Taxonomy" id="1915356"/>
    <lineage>
        <taxon>Eukaryota</taxon>
        <taxon>Metamonada</taxon>
        <taxon>Parabasalia</taxon>
        <taxon>Tritrichomonadida</taxon>
        <taxon>Tritrichomonadidae</taxon>
        <taxon>Tritrichomonas</taxon>
    </lineage>
</organism>
<evidence type="ECO:0008006" key="6">
    <source>
        <dbReference type="Google" id="ProtNLM"/>
    </source>
</evidence>
<proteinExistence type="predicted"/>
<feature type="chain" id="PRO_5045870242" description="Right handed beta helix domain-containing protein" evidence="3">
    <location>
        <begin position="20"/>
        <end position="644"/>
    </location>
</feature>
<feature type="region of interest" description="Disordered" evidence="1">
    <location>
        <begin position="328"/>
        <end position="474"/>
    </location>
</feature>
<keyword evidence="3" id="KW-0732">Signal</keyword>
<name>A0ABR2K373_9EUKA</name>
<evidence type="ECO:0000313" key="5">
    <source>
        <dbReference type="Proteomes" id="UP001470230"/>
    </source>
</evidence>
<keyword evidence="5" id="KW-1185">Reference proteome</keyword>
<dbReference type="SUPFAM" id="SSF51126">
    <property type="entry name" value="Pectin lyase-like"/>
    <property type="match status" value="1"/>
</dbReference>